<organism evidence="1 2">
    <name type="scientific">Citreimonas salinaria</name>
    <dbReference type="NCBI Taxonomy" id="321339"/>
    <lineage>
        <taxon>Bacteria</taxon>
        <taxon>Pseudomonadati</taxon>
        <taxon>Pseudomonadota</taxon>
        <taxon>Alphaproteobacteria</taxon>
        <taxon>Rhodobacterales</taxon>
        <taxon>Roseobacteraceae</taxon>
        <taxon>Citreimonas</taxon>
    </lineage>
</organism>
<proteinExistence type="predicted"/>
<gene>
    <name evidence="1" type="ORF">SAMN05444340_1389</name>
</gene>
<dbReference type="EMBL" id="FNPF01000038">
    <property type="protein sequence ID" value="SDY93989.1"/>
    <property type="molecule type" value="Genomic_DNA"/>
</dbReference>
<name>A0A1H3P0N8_9RHOB</name>
<dbReference type="AlphaFoldDB" id="A0A1H3P0N8"/>
<protein>
    <recommendedName>
        <fullName evidence="3">Transposase</fullName>
    </recommendedName>
</protein>
<reference evidence="1 2" key="1">
    <citation type="submission" date="2016-10" db="EMBL/GenBank/DDBJ databases">
        <authorList>
            <person name="de Groot N.N."/>
        </authorList>
    </citation>
    <scope>NUCLEOTIDE SEQUENCE [LARGE SCALE GENOMIC DNA]</scope>
    <source>
        <strain evidence="1 2">DSM 26880</strain>
    </source>
</reference>
<dbReference type="Proteomes" id="UP000199286">
    <property type="component" value="Unassembled WGS sequence"/>
</dbReference>
<evidence type="ECO:0000313" key="1">
    <source>
        <dbReference type="EMBL" id="SDY93989.1"/>
    </source>
</evidence>
<evidence type="ECO:0000313" key="2">
    <source>
        <dbReference type="Proteomes" id="UP000199286"/>
    </source>
</evidence>
<evidence type="ECO:0008006" key="3">
    <source>
        <dbReference type="Google" id="ProtNLM"/>
    </source>
</evidence>
<sequence>MKSNRWRWHLDERFVKLRFRQMRVLQKLAAVHASVANHFNHERSL</sequence>
<keyword evidence="2" id="KW-1185">Reference proteome</keyword>
<accession>A0A1H3P0N8</accession>